<dbReference type="HOGENOM" id="CLU_004719_0_0_1"/>
<organism evidence="13 14">
    <name type="scientific">Tetranychus urticae</name>
    <name type="common">Two-spotted spider mite</name>
    <dbReference type="NCBI Taxonomy" id="32264"/>
    <lineage>
        <taxon>Eukaryota</taxon>
        <taxon>Metazoa</taxon>
        <taxon>Ecdysozoa</taxon>
        <taxon>Arthropoda</taxon>
        <taxon>Chelicerata</taxon>
        <taxon>Arachnida</taxon>
        <taxon>Acari</taxon>
        <taxon>Acariformes</taxon>
        <taxon>Trombidiformes</taxon>
        <taxon>Prostigmata</taxon>
        <taxon>Eleutherengona</taxon>
        <taxon>Raphignathae</taxon>
        <taxon>Tetranychoidea</taxon>
        <taxon>Tetranychidae</taxon>
        <taxon>Tetranychus</taxon>
    </lineage>
</organism>
<dbReference type="Pfam" id="PF23487">
    <property type="entry name" value="Ig_TMEM132_6th"/>
    <property type="match status" value="1"/>
</dbReference>
<dbReference type="EnsemblMetazoa" id="tetur06g02530.1">
    <property type="protein sequence ID" value="tetur06g02530.1"/>
    <property type="gene ID" value="tetur06g02530"/>
</dbReference>
<dbReference type="Pfam" id="PF15706">
    <property type="entry name" value="TMEM132_C"/>
    <property type="match status" value="1"/>
</dbReference>
<comment type="subcellular location">
    <subcellularLocation>
        <location evidence="1">Membrane</location>
        <topology evidence="1">Single-pass type I membrane protein</topology>
    </subcellularLocation>
</comment>
<feature type="domain" description="Transmembrane protein TMEM132 sixth" evidence="12">
    <location>
        <begin position="682"/>
        <end position="796"/>
    </location>
</feature>
<feature type="transmembrane region" description="Helical" evidence="7">
    <location>
        <begin position="888"/>
        <end position="911"/>
    </location>
</feature>
<feature type="region of interest" description="Disordered" evidence="6">
    <location>
        <begin position="548"/>
        <end position="580"/>
    </location>
</feature>
<keyword evidence="4 7" id="KW-1133">Transmembrane helix</keyword>
<dbReference type="Pfam" id="PF23486">
    <property type="entry name" value="Ig_TMEM132_5th"/>
    <property type="match status" value="1"/>
</dbReference>
<evidence type="ECO:0000256" key="3">
    <source>
        <dbReference type="ARBA" id="ARBA00022692"/>
    </source>
</evidence>
<feature type="region of interest" description="Disordered" evidence="6">
    <location>
        <begin position="1114"/>
        <end position="1182"/>
    </location>
</feature>
<feature type="domain" description="Transmembrane protein TMEM132 C-terminal" evidence="8">
    <location>
        <begin position="863"/>
        <end position="955"/>
    </location>
</feature>
<dbReference type="PANTHER" id="PTHR13388">
    <property type="entry name" value="DETONATOR, ISOFORM E"/>
    <property type="match status" value="1"/>
</dbReference>
<dbReference type="InterPro" id="IPR055421">
    <property type="entry name" value="TMEM132_3rd"/>
</dbReference>
<evidence type="ECO:0000313" key="13">
    <source>
        <dbReference type="EnsemblMetazoa" id="tetur06g02530.1"/>
    </source>
</evidence>
<name>T1K713_TETUR</name>
<dbReference type="GO" id="GO:0016020">
    <property type="term" value="C:membrane"/>
    <property type="evidence" value="ECO:0007669"/>
    <property type="project" value="UniProtKB-SubCell"/>
</dbReference>
<dbReference type="STRING" id="32264.T1K713"/>
<evidence type="ECO:0000256" key="5">
    <source>
        <dbReference type="ARBA" id="ARBA00023136"/>
    </source>
</evidence>
<reference evidence="13" key="2">
    <citation type="submission" date="2015-06" db="UniProtKB">
        <authorList>
            <consortium name="EnsemblMetazoa"/>
        </authorList>
    </citation>
    <scope>IDENTIFICATION</scope>
</reference>
<feature type="domain" description="Transmembrane protein family 132 fourth" evidence="9">
    <location>
        <begin position="423"/>
        <end position="520"/>
    </location>
</feature>
<evidence type="ECO:0000256" key="4">
    <source>
        <dbReference type="ARBA" id="ARBA00022989"/>
    </source>
</evidence>
<evidence type="ECO:0000256" key="1">
    <source>
        <dbReference type="ARBA" id="ARBA00004479"/>
    </source>
</evidence>
<keyword evidence="3 7" id="KW-0812">Transmembrane</keyword>
<feature type="compositionally biased region" description="Low complexity" evidence="6">
    <location>
        <begin position="1119"/>
        <end position="1130"/>
    </location>
</feature>
<evidence type="ECO:0000259" key="8">
    <source>
        <dbReference type="Pfam" id="PF15706"/>
    </source>
</evidence>
<evidence type="ECO:0000256" key="7">
    <source>
        <dbReference type="SAM" id="Phobius"/>
    </source>
</evidence>
<protein>
    <recommendedName>
        <fullName evidence="15">Transmembrane protein family 132 middle domain-containing protein</fullName>
    </recommendedName>
</protein>
<dbReference type="Proteomes" id="UP000015104">
    <property type="component" value="Unassembled WGS sequence"/>
</dbReference>
<dbReference type="InterPro" id="IPR031437">
    <property type="entry name" value="Ig_TMEM132_4th"/>
</dbReference>
<feature type="region of interest" description="Disordered" evidence="6">
    <location>
        <begin position="106"/>
        <end position="138"/>
    </location>
</feature>
<proteinExistence type="inferred from homology"/>
<dbReference type="Pfam" id="PF16070">
    <property type="entry name" value="Ig_TMEM132_4th"/>
    <property type="match status" value="1"/>
</dbReference>
<feature type="compositionally biased region" description="Low complexity" evidence="6">
    <location>
        <begin position="119"/>
        <end position="128"/>
    </location>
</feature>
<evidence type="ECO:0008006" key="15">
    <source>
        <dbReference type="Google" id="ProtNLM"/>
    </source>
</evidence>
<evidence type="ECO:0000259" key="10">
    <source>
        <dbReference type="Pfam" id="PF23039"/>
    </source>
</evidence>
<feature type="compositionally biased region" description="Low complexity" evidence="6">
    <location>
        <begin position="1166"/>
        <end position="1175"/>
    </location>
</feature>
<feature type="region of interest" description="Disordered" evidence="6">
    <location>
        <begin position="978"/>
        <end position="1004"/>
    </location>
</feature>
<accession>T1K713</accession>
<feature type="domain" description="Transmembrane protein TMEM132 cohesin-like" evidence="10">
    <location>
        <begin position="254"/>
        <end position="384"/>
    </location>
</feature>
<dbReference type="InterPro" id="IPR026307">
    <property type="entry name" value="TMEM132"/>
</dbReference>
<keyword evidence="5 7" id="KW-0472">Membrane</keyword>
<evidence type="ECO:0000256" key="2">
    <source>
        <dbReference type="ARBA" id="ARBA00006166"/>
    </source>
</evidence>
<reference evidence="14" key="1">
    <citation type="submission" date="2011-08" db="EMBL/GenBank/DDBJ databases">
        <authorList>
            <person name="Rombauts S."/>
        </authorList>
    </citation>
    <scope>NUCLEOTIDE SEQUENCE</scope>
    <source>
        <strain evidence="14">London</strain>
    </source>
</reference>
<evidence type="ECO:0000259" key="9">
    <source>
        <dbReference type="Pfam" id="PF16070"/>
    </source>
</evidence>
<comment type="similarity">
    <text evidence="2">Belongs to the TMEM132 family.</text>
</comment>
<dbReference type="PANTHER" id="PTHR13388:SF11">
    <property type="entry name" value="DETONATOR, ISOFORM E"/>
    <property type="match status" value="1"/>
</dbReference>
<evidence type="ECO:0000256" key="6">
    <source>
        <dbReference type="SAM" id="MobiDB-lite"/>
    </source>
</evidence>
<evidence type="ECO:0000313" key="14">
    <source>
        <dbReference type="Proteomes" id="UP000015104"/>
    </source>
</evidence>
<evidence type="ECO:0000259" key="12">
    <source>
        <dbReference type="Pfam" id="PF23487"/>
    </source>
</evidence>
<feature type="region of interest" description="Disordered" evidence="6">
    <location>
        <begin position="1053"/>
        <end position="1084"/>
    </location>
</feature>
<feature type="domain" description="Transmembrane protein TMEM132 fifth" evidence="11">
    <location>
        <begin position="523"/>
        <end position="680"/>
    </location>
</feature>
<dbReference type="EMBL" id="CAEY01001799">
    <property type="status" value="NOT_ANNOTATED_CDS"/>
    <property type="molecule type" value="Genomic_DNA"/>
</dbReference>
<dbReference type="InterPro" id="IPR055423">
    <property type="entry name" value="Ig_TMEM132_5th"/>
</dbReference>
<dbReference type="Pfam" id="PF23039">
    <property type="entry name" value="TMEM132_3rd"/>
    <property type="match status" value="1"/>
</dbReference>
<feature type="compositionally biased region" description="Basic and acidic residues" evidence="6">
    <location>
        <begin position="982"/>
        <end position="997"/>
    </location>
</feature>
<keyword evidence="14" id="KW-1185">Reference proteome</keyword>
<dbReference type="InterPro" id="IPR031436">
    <property type="entry name" value="TMEM132_C"/>
</dbReference>
<dbReference type="eggNOG" id="KOG4789">
    <property type="taxonomic scope" value="Eukaryota"/>
</dbReference>
<sequence>MNNVKASFGTITTTETVFPYVGPHDTYSYLKNQLKTNGLNKSNKAFPKNFMNGASLREKITDSTLVEINPAHGKHSIAYLITPQVNRNSPVIRVLFYTTHAVIHSSPTVTSPTKDETGSNSNSKSNNSGEGVNHGGNPSNEASPCIFVSVSKDGDNLIGSCTPINNREGACLVEITLPAYWWPPVELDSASPKSRKPALVSVDYKTFHTYQCTENGSLLNDNIKRLKSLTDAFTHLGIVTLSPFTGGYEEVTNDDIVRILIPQQITYPNNKIYIPVCFRYNPNYPMTAFRLRARVKSGLRILGVQPSPVSPWKISVELNSKQTLATVTAKLKDDLMDSEDLQSGDPGMHLLLSQEIYSWLIQVNENVDFNDNGRIVWQLEYVTDIGFDSATLDSSSSTSRKDSERDTSKLSSILDIQKDDIQAVIGITQSLSMINTAILTGKQVAQSLRVFAVSQAGRIGDVTLQASCTSTDESVLKVSPSCTSIYLDGSEIRGSSNATISIKYGTYTGQANFVVWMPKLPLEVRVSDSKLSQIKGWKIPHLKREGRRSYHNQNSIYGHSNHKSRRSSAKNSPNDKIDYSSTDNDIGCRLRHQQAYIQVFSRFFSTDHNSGRESYLLNRKVLAQVTKLVTPFLRVTDSRVAIIRSNIIEGISSGRTEIQIVSPITNQILGSTEIHVGNDKEMITQLEVNLVTGLSLSITPESSLTNVWKITANISSKLVNQYQEGLLNIKVHFSDDTVTSLADINDSDYQLSINTLDNGGIAYAPLIGQPYPRVIVIGQGNSQLHVSLEVSDQCQRKLTQPLAMSYINANVDLNLPSVHLQNDADFRKYNGILVNRNQNSFHPNHPDDEDSSIAYGHSNIIESHPNAPSIEARSNRAINTGELTPLEVGMYSMLGVFTLAVSLFIISCLVFRIKGKQTSDLMVATLPLPMGHHGSSSNQKVVANANDWIWLGKATLQRSSPPSSTKNDSEASQGLISLNDLKNPENHHLNVTKENDSNRMSTISHPGSEISIRITTNPVDEVCLENEATPKPSTPFGINMEIERFYRSLSPIIPSTSNQIPPPVPARRTKGPPTSHHITPPQKEPLFDTCAPIIIPNHKPPHIPPRLTRSIRCDQVADSSSSSSSFSSQSPRPPPVPPHSVTSRTTKKPPLPPHRTVPSKPKRPVISSTTSNINNDNEQMNPTCFKNTKDHRKYNKEVNHSIIVNPSSALTEMTQDKLDKVTKDMNYNQLMEYFQNLKESSA</sequence>
<dbReference type="InterPro" id="IPR055424">
    <property type="entry name" value="Ig_TMEM132_6th"/>
</dbReference>
<evidence type="ECO:0000259" key="11">
    <source>
        <dbReference type="Pfam" id="PF23486"/>
    </source>
</evidence>
<dbReference type="AlphaFoldDB" id="T1K713"/>